<comment type="caution">
    <text evidence="2">The sequence shown here is derived from an EMBL/GenBank/DDBJ whole genome shotgun (WGS) entry which is preliminary data.</text>
</comment>
<proteinExistence type="predicted"/>
<keyword evidence="3" id="KW-1185">Reference proteome</keyword>
<sequence>MNTVKKLIGIALGFSIFLFSAQSKALTLDAAWSHGNAASLQTPTSVTMNKFGWGAVYNLPVAASAWTHITLPTPVIDNGVRSKLYKVLVQYNGNAVIDKVDVWDGPNRIGTLPVFWTGNHLAFGNWGTIYIPNFPQILYGVSVSLHVKNSSFYPFFFPQSMNIVSVGGDFYN</sequence>
<organism evidence="2 3">
    <name type="scientific">Candidatus Methylobacter favarea</name>
    <dbReference type="NCBI Taxonomy" id="2707345"/>
    <lineage>
        <taxon>Bacteria</taxon>
        <taxon>Pseudomonadati</taxon>
        <taxon>Pseudomonadota</taxon>
        <taxon>Gammaproteobacteria</taxon>
        <taxon>Methylococcales</taxon>
        <taxon>Methylococcaceae</taxon>
        <taxon>Methylobacter</taxon>
    </lineage>
</organism>
<dbReference type="RefSeq" id="WP_174627146.1">
    <property type="nucleotide sequence ID" value="NZ_CADCXN010000099.1"/>
</dbReference>
<evidence type="ECO:0000256" key="1">
    <source>
        <dbReference type="SAM" id="SignalP"/>
    </source>
</evidence>
<reference evidence="2 3" key="1">
    <citation type="submission" date="2020-02" db="EMBL/GenBank/DDBJ databases">
        <authorList>
            <person name="Hogendoorn C."/>
        </authorList>
    </citation>
    <scope>NUCLEOTIDE SEQUENCE [LARGE SCALE GENOMIC DNA]</scope>
    <source>
        <strain evidence="2">METHB21</strain>
    </source>
</reference>
<feature type="chain" id="PRO_5035721777" evidence="1">
    <location>
        <begin position="26"/>
        <end position="172"/>
    </location>
</feature>
<dbReference type="EMBL" id="CADCXN010000099">
    <property type="protein sequence ID" value="CAA9892361.1"/>
    <property type="molecule type" value="Genomic_DNA"/>
</dbReference>
<keyword evidence="1" id="KW-0732">Signal</keyword>
<name>A0A8S0WRY7_9GAMM</name>
<protein>
    <submittedName>
        <fullName evidence="2">Uncharacterized protein</fullName>
    </submittedName>
</protein>
<evidence type="ECO:0000313" key="2">
    <source>
        <dbReference type="EMBL" id="CAA9892361.1"/>
    </source>
</evidence>
<accession>A0A8S0WRY7</accession>
<dbReference type="Pfam" id="PF20328">
    <property type="entry name" value="DUF6623"/>
    <property type="match status" value="1"/>
</dbReference>
<dbReference type="AlphaFoldDB" id="A0A8S0WRY7"/>
<gene>
    <name evidence="2" type="ORF">METHB2_670015</name>
</gene>
<evidence type="ECO:0000313" key="3">
    <source>
        <dbReference type="Proteomes" id="UP000494216"/>
    </source>
</evidence>
<feature type="signal peptide" evidence="1">
    <location>
        <begin position="1"/>
        <end position="25"/>
    </location>
</feature>
<dbReference type="Proteomes" id="UP000494216">
    <property type="component" value="Unassembled WGS sequence"/>
</dbReference>
<dbReference type="InterPro" id="IPR046731">
    <property type="entry name" value="DUF6623"/>
</dbReference>